<dbReference type="GO" id="GO:0003677">
    <property type="term" value="F:DNA binding"/>
    <property type="evidence" value="ECO:0007669"/>
    <property type="project" value="UniProtKB-KW"/>
</dbReference>
<organism evidence="7 8">
    <name type="scientific">Klebsormidium nitens</name>
    <name type="common">Green alga</name>
    <name type="synonym">Ulothrix nitens</name>
    <dbReference type="NCBI Taxonomy" id="105231"/>
    <lineage>
        <taxon>Eukaryota</taxon>
        <taxon>Viridiplantae</taxon>
        <taxon>Streptophyta</taxon>
        <taxon>Klebsormidiophyceae</taxon>
        <taxon>Klebsormidiales</taxon>
        <taxon>Klebsormidiaceae</taxon>
        <taxon>Klebsormidium</taxon>
    </lineage>
</organism>
<dbReference type="GO" id="GO:0003700">
    <property type="term" value="F:DNA-binding transcription factor activity"/>
    <property type="evidence" value="ECO:0007669"/>
    <property type="project" value="InterPro"/>
</dbReference>
<dbReference type="SMART" id="SM01019">
    <property type="entry name" value="B3"/>
    <property type="match status" value="1"/>
</dbReference>
<keyword evidence="8" id="KW-1185">Reference proteome</keyword>
<dbReference type="Gene3D" id="2.40.330.10">
    <property type="entry name" value="DNA-binding pseudobarrel domain"/>
    <property type="match status" value="1"/>
</dbReference>
<feature type="compositionally biased region" description="Basic and acidic residues" evidence="5">
    <location>
        <begin position="269"/>
        <end position="279"/>
    </location>
</feature>
<sequence length="601" mass="63980">MTRSLQSHQPSEIAGWPTLCRAGGPPGADLPAMLRSTGFRGSGPRSRVQAVLFEKALTLSDTSHLGRIVLPKGCAEKYLPPMDEKEGRPIVIEDNYGARWCFRYRFWPNNKSKMYVLEHSGDFLRAHRLRVGDVVQFCRSELGHLIVQGKKEAARQAAGLAPGGASPRAAPLRAPRELRPPTCKRSPATSRPRRRGARGPLIPHPGVASFDEVRARAREVSMTSEELLRSSREIRAEMRASLARKEGGGVCSAAPYGSDEADEQQFEADPQKEQRQGNHEEEEEEQLQGPVGAPGLYDLRAGFSPPRPPSVPPLTGEGPFRLASLYPAHLYSELARSSSPGAVYQPIPRPTPHYLAPPWSGALQASLFPWAGSFAGTPGFGLETGPPAFGGVGLPLGGFNLEAAPPDVTYAGSHERDERETPTMGEIHEGRWQRPVDAERGEASDDSSRERAAGNSEEGAQAGQEAGRGDAAATIGRELDEDRHGEVKDSDADGSAGRGAAASGGLQAMPRGAGMDAVEHSLALLSGRGGRDMAEAGDAQGGGRGARGERQKKPGGAPQQGWTSETHTEKGLDCVDQQPFLSGTPAPCPKAPLFAVLTGKG</sequence>
<dbReference type="PANTHER" id="PTHR31140">
    <property type="entry name" value="B3 DOMAIN-CONTAINING TRANSCRIPTION FACTOR ABI3"/>
    <property type="match status" value="1"/>
</dbReference>
<dbReference type="Proteomes" id="UP000054558">
    <property type="component" value="Unassembled WGS sequence"/>
</dbReference>
<dbReference type="InterPro" id="IPR044800">
    <property type="entry name" value="LEC2-like"/>
</dbReference>
<dbReference type="InterPro" id="IPR015300">
    <property type="entry name" value="DNA-bd_pseudobarrel_sf"/>
</dbReference>
<dbReference type="CDD" id="cd10017">
    <property type="entry name" value="B3_DNA"/>
    <property type="match status" value="1"/>
</dbReference>
<gene>
    <name evidence="7" type="ORF">KFL_000850040</name>
</gene>
<reference evidence="7 8" key="1">
    <citation type="journal article" date="2014" name="Nat. Commun.">
        <title>Klebsormidium flaccidum genome reveals primary factors for plant terrestrial adaptation.</title>
        <authorList>
            <person name="Hori K."/>
            <person name="Maruyama F."/>
            <person name="Fujisawa T."/>
            <person name="Togashi T."/>
            <person name="Yamamoto N."/>
            <person name="Seo M."/>
            <person name="Sato S."/>
            <person name="Yamada T."/>
            <person name="Mori H."/>
            <person name="Tajima N."/>
            <person name="Moriyama T."/>
            <person name="Ikeuchi M."/>
            <person name="Watanabe M."/>
            <person name="Wada H."/>
            <person name="Kobayashi K."/>
            <person name="Saito M."/>
            <person name="Masuda T."/>
            <person name="Sasaki-Sekimoto Y."/>
            <person name="Mashiguchi K."/>
            <person name="Awai K."/>
            <person name="Shimojima M."/>
            <person name="Masuda S."/>
            <person name="Iwai M."/>
            <person name="Nobusawa T."/>
            <person name="Narise T."/>
            <person name="Kondo S."/>
            <person name="Saito H."/>
            <person name="Sato R."/>
            <person name="Murakawa M."/>
            <person name="Ihara Y."/>
            <person name="Oshima-Yamada Y."/>
            <person name="Ohtaka K."/>
            <person name="Satoh M."/>
            <person name="Sonobe K."/>
            <person name="Ishii M."/>
            <person name="Ohtani R."/>
            <person name="Kanamori-Sato M."/>
            <person name="Honoki R."/>
            <person name="Miyazaki D."/>
            <person name="Mochizuki H."/>
            <person name="Umetsu J."/>
            <person name="Higashi K."/>
            <person name="Shibata D."/>
            <person name="Kamiya Y."/>
            <person name="Sato N."/>
            <person name="Nakamura Y."/>
            <person name="Tabata S."/>
            <person name="Ida S."/>
            <person name="Kurokawa K."/>
            <person name="Ohta H."/>
        </authorList>
    </citation>
    <scope>NUCLEOTIDE SEQUENCE [LARGE SCALE GENOMIC DNA]</scope>
    <source>
        <strain evidence="7 8">NIES-2285</strain>
    </source>
</reference>
<feature type="compositionally biased region" description="Low complexity" evidence="5">
    <location>
        <begin position="493"/>
        <end position="505"/>
    </location>
</feature>
<evidence type="ECO:0000259" key="6">
    <source>
        <dbReference type="PROSITE" id="PS50863"/>
    </source>
</evidence>
<evidence type="ECO:0000256" key="3">
    <source>
        <dbReference type="ARBA" id="ARBA00023163"/>
    </source>
</evidence>
<dbReference type="OrthoDB" id="757982at2759"/>
<protein>
    <submittedName>
        <fullName evidence="7">B3 DNA binding domain containing protein</fullName>
    </submittedName>
</protein>
<dbReference type="InterPro" id="IPR003340">
    <property type="entry name" value="B3_DNA-bd"/>
</dbReference>
<feature type="compositionally biased region" description="Low complexity" evidence="5">
    <location>
        <begin position="158"/>
        <end position="173"/>
    </location>
</feature>
<dbReference type="PANTHER" id="PTHR31140:SF139">
    <property type="entry name" value="B3 DOMAIN-CONTAINING PROTEIN OS02G0455900-RELATED"/>
    <property type="match status" value="1"/>
</dbReference>
<evidence type="ECO:0000256" key="2">
    <source>
        <dbReference type="ARBA" id="ARBA00023125"/>
    </source>
</evidence>
<dbReference type="PROSITE" id="PS50863">
    <property type="entry name" value="B3"/>
    <property type="match status" value="1"/>
</dbReference>
<keyword evidence="2" id="KW-0238">DNA-binding</keyword>
<feature type="region of interest" description="Disordered" evidence="5">
    <location>
        <begin position="158"/>
        <end position="208"/>
    </location>
</feature>
<evidence type="ECO:0000313" key="7">
    <source>
        <dbReference type="EMBL" id="GAQ81588.1"/>
    </source>
</evidence>
<evidence type="ECO:0000256" key="4">
    <source>
        <dbReference type="ARBA" id="ARBA00023242"/>
    </source>
</evidence>
<name>A0A1Y1I0G0_KLENI</name>
<dbReference type="Pfam" id="PF02362">
    <property type="entry name" value="B3"/>
    <property type="match status" value="1"/>
</dbReference>
<dbReference type="SUPFAM" id="SSF101936">
    <property type="entry name" value="DNA-binding pseudobarrel domain"/>
    <property type="match status" value="1"/>
</dbReference>
<dbReference type="AlphaFoldDB" id="A0A1Y1I0G0"/>
<dbReference type="OMA" id="GKGIPQW"/>
<evidence type="ECO:0000313" key="8">
    <source>
        <dbReference type="Proteomes" id="UP000054558"/>
    </source>
</evidence>
<keyword evidence="3" id="KW-0804">Transcription</keyword>
<feature type="region of interest" description="Disordered" evidence="5">
    <location>
        <begin position="242"/>
        <end position="294"/>
    </location>
</feature>
<proteinExistence type="predicted"/>
<evidence type="ECO:0000256" key="1">
    <source>
        <dbReference type="ARBA" id="ARBA00023015"/>
    </source>
</evidence>
<feature type="compositionally biased region" description="Low complexity" evidence="5">
    <location>
        <begin position="453"/>
        <end position="473"/>
    </location>
</feature>
<feature type="domain" description="TF-B3" evidence="6">
    <location>
        <begin position="53"/>
        <end position="153"/>
    </location>
</feature>
<dbReference type="EMBL" id="DF237034">
    <property type="protein sequence ID" value="GAQ81588.1"/>
    <property type="molecule type" value="Genomic_DNA"/>
</dbReference>
<keyword evidence="1" id="KW-0805">Transcription regulation</keyword>
<feature type="compositionally biased region" description="Basic and acidic residues" evidence="5">
    <location>
        <begin position="477"/>
        <end position="491"/>
    </location>
</feature>
<feature type="compositionally biased region" description="Basic and acidic residues" evidence="5">
    <location>
        <begin position="413"/>
        <end position="452"/>
    </location>
</feature>
<evidence type="ECO:0000256" key="5">
    <source>
        <dbReference type="SAM" id="MobiDB-lite"/>
    </source>
</evidence>
<keyword evidence="4" id="KW-0539">Nucleus</keyword>
<accession>A0A1Y1I0G0</accession>
<feature type="region of interest" description="Disordered" evidence="5">
    <location>
        <begin position="405"/>
        <end position="591"/>
    </location>
</feature>